<dbReference type="EMBL" id="FOCQ01000004">
    <property type="protein sequence ID" value="SEM96634.1"/>
    <property type="molecule type" value="Genomic_DNA"/>
</dbReference>
<evidence type="ECO:0000313" key="2">
    <source>
        <dbReference type="Proteomes" id="UP000199695"/>
    </source>
</evidence>
<dbReference type="OrthoDB" id="7869153at2"/>
<organism evidence="1 2">
    <name type="scientific">Lihuaxuella thermophila</name>
    <dbReference type="NCBI Taxonomy" id="1173111"/>
    <lineage>
        <taxon>Bacteria</taxon>
        <taxon>Bacillati</taxon>
        <taxon>Bacillota</taxon>
        <taxon>Bacilli</taxon>
        <taxon>Bacillales</taxon>
        <taxon>Thermoactinomycetaceae</taxon>
        <taxon>Lihuaxuella</taxon>
    </lineage>
</organism>
<proteinExistence type="predicted"/>
<gene>
    <name evidence="1" type="ORF">SAMN05444955_10427</name>
</gene>
<dbReference type="SUPFAM" id="SSF56059">
    <property type="entry name" value="Glutathione synthetase ATP-binding domain-like"/>
    <property type="match status" value="1"/>
</dbReference>
<dbReference type="AlphaFoldDB" id="A0A1H8CQA6"/>
<reference evidence="1 2" key="1">
    <citation type="submission" date="2016-10" db="EMBL/GenBank/DDBJ databases">
        <authorList>
            <person name="de Groot N.N."/>
        </authorList>
    </citation>
    <scope>NUCLEOTIDE SEQUENCE [LARGE SCALE GENOMIC DNA]</scope>
    <source>
        <strain evidence="1 2">DSM 46701</strain>
    </source>
</reference>
<dbReference type="STRING" id="1173111.SAMN05444955_10427"/>
<name>A0A1H8CQA6_9BACL</name>
<accession>A0A1H8CQA6</accession>
<evidence type="ECO:0000313" key="1">
    <source>
        <dbReference type="EMBL" id="SEM96634.1"/>
    </source>
</evidence>
<dbReference type="Proteomes" id="UP000199695">
    <property type="component" value="Unassembled WGS sequence"/>
</dbReference>
<dbReference type="InterPro" id="IPR026838">
    <property type="entry name" value="YheC/D"/>
</dbReference>
<keyword evidence="2" id="KW-1185">Reference proteome</keyword>
<dbReference type="Pfam" id="PF14398">
    <property type="entry name" value="ATPgrasp_YheCD"/>
    <property type="match status" value="1"/>
</dbReference>
<dbReference type="RefSeq" id="WP_089966093.1">
    <property type="nucleotide sequence ID" value="NZ_FOCQ01000004.1"/>
</dbReference>
<sequence length="441" mass="50219">MKIPEAGWLSLGHNQQPLVFVPLKRYQNRTYPDMLPVILGSRTPAQIAVRHSPFNNDSPLYTPARVKQVAEKKYQIGPFIGILTTDEGKPFGGNHNNFADLIRMGRTMGVTVFVLTPKSLQSNESTIPGYLLDHRSGNIRWLPARLPIPDVVYNRIPSRKSEQSKTVQAAIHKLKHHLRVHFFNPGFFNKWTLYQHLLESEELKSFVPESVRFQSPKALKQMLARYPFLYLKPVDGKAGIGIMRISAQQQRYEIIHQSMRSKKKYFPSSPDSLWSIIQKLCQKRPYVLQQGIPLATYHGRPFDVRMLLQKDGTGRWGLTGAGVRVAGDTAISTHVPMGGRIENIHTVLKAVFGMNQEAVYRRIEEIGLRIAKFIESKQPSQLGEMSIDLGVEPNGKMWFFEANAKPMKFDEPEIRARSLRKLIEYSLYLSGYKPVLRGVSS</sequence>
<protein>
    <submittedName>
        <fullName evidence="1">YheC/D like ATP-grasp</fullName>
    </submittedName>
</protein>